<feature type="region of interest" description="Disordered" evidence="1">
    <location>
        <begin position="1"/>
        <end position="31"/>
    </location>
</feature>
<evidence type="ECO:0000259" key="2">
    <source>
        <dbReference type="Pfam" id="PF17184"/>
    </source>
</evidence>
<sequence>MSDHSSLYSEAEADAGNTNAQRGSNGNPDEIKDIQAEVLSSARAQEREIKNQSRDIFNRLRSIAVDASFVQLVHEHYPELAVVPNARCGSWYCPPKAGVLPAYFKSTDGHTNNYKFSLRRPNLHLIPIIKEQGGIILVDSTRRGKLFPDALSRTVPIWCAVINTALGLKFPRGQDTWLFTSPRSVSPSEHAVISSLIGVFTNSLLDSALVLPGLAKPIRPFWIHPQSTSFPSFPTECDFYPIICLSASRKVGERAQWIDQDQWGSGWGYVQGAGDDEEGWAKGLTPELYWRHKAQLDKCARADLSKLM</sequence>
<dbReference type="Proteomes" id="UP000030653">
    <property type="component" value="Unassembled WGS sequence"/>
</dbReference>
<protein>
    <submittedName>
        <fullName evidence="3">Initiator tRNA phosphoribosyl transferase</fullName>
    </submittedName>
</protein>
<proteinExistence type="predicted"/>
<gene>
    <name evidence="3" type="ORF">DACRYDRAFT_59909</name>
</gene>
<dbReference type="PANTHER" id="PTHR31811:SF0">
    <property type="entry name" value="TRNA A64-2'-O-RIBOSYLPHOSPHATE TRANSFERASE"/>
    <property type="match status" value="1"/>
</dbReference>
<name>M5FN75_DACPD</name>
<feature type="non-terminal residue" evidence="3">
    <location>
        <position position="308"/>
    </location>
</feature>
<dbReference type="GO" id="GO:0005737">
    <property type="term" value="C:cytoplasm"/>
    <property type="evidence" value="ECO:0007669"/>
    <property type="project" value="TreeGrafter"/>
</dbReference>
<dbReference type="EMBL" id="JH795879">
    <property type="protein sequence ID" value="EJT96955.1"/>
    <property type="molecule type" value="Genomic_DNA"/>
</dbReference>
<feature type="compositionally biased region" description="Polar residues" evidence="1">
    <location>
        <begin position="16"/>
        <end position="27"/>
    </location>
</feature>
<reference evidence="3 4" key="1">
    <citation type="journal article" date="2012" name="Science">
        <title>The Paleozoic origin of enzymatic lignin decomposition reconstructed from 31 fungal genomes.</title>
        <authorList>
            <person name="Floudas D."/>
            <person name="Binder M."/>
            <person name="Riley R."/>
            <person name="Barry K."/>
            <person name="Blanchette R.A."/>
            <person name="Henrissat B."/>
            <person name="Martinez A.T."/>
            <person name="Otillar R."/>
            <person name="Spatafora J.W."/>
            <person name="Yadav J.S."/>
            <person name="Aerts A."/>
            <person name="Benoit I."/>
            <person name="Boyd A."/>
            <person name="Carlson A."/>
            <person name="Copeland A."/>
            <person name="Coutinho P.M."/>
            <person name="de Vries R.P."/>
            <person name="Ferreira P."/>
            <person name="Findley K."/>
            <person name="Foster B."/>
            <person name="Gaskell J."/>
            <person name="Glotzer D."/>
            <person name="Gorecki P."/>
            <person name="Heitman J."/>
            <person name="Hesse C."/>
            <person name="Hori C."/>
            <person name="Igarashi K."/>
            <person name="Jurgens J.A."/>
            <person name="Kallen N."/>
            <person name="Kersten P."/>
            <person name="Kohler A."/>
            <person name="Kuees U."/>
            <person name="Kumar T.K.A."/>
            <person name="Kuo A."/>
            <person name="LaButti K."/>
            <person name="Larrondo L.F."/>
            <person name="Lindquist E."/>
            <person name="Ling A."/>
            <person name="Lombard V."/>
            <person name="Lucas S."/>
            <person name="Lundell T."/>
            <person name="Martin R."/>
            <person name="McLaughlin D.J."/>
            <person name="Morgenstern I."/>
            <person name="Morin E."/>
            <person name="Murat C."/>
            <person name="Nagy L.G."/>
            <person name="Nolan M."/>
            <person name="Ohm R.A."/>
            <person name="Patyshakuliyeva A."/>
            <person name="Rokas A."/>
            <person name="Ruiz-Duenas F.J."/>
            <person name="Sabat G."/>
            <person name="Salamov A."/>
            <person name="Samejima M."/>
            <person name="Schmutz J."/>
            <person name="Slot J.C."/>
            <person name="St John F."/>
            <person name="Stenlid J."/>
            <person name="Sun H."/>
            <person name="Sun S."/>
            <person name="Syed K."/>
            <person name="Tsang A."/>
            <person name="Wiebenga A."/>
            <person name="Young D."/>
            <person name="Pisabarro A."/>
            <person name="Eastwood D.C."/>
            <person name="Martin F."/>
            <person name="Cullen D."/>
            <person name="Grigoriev I.V."/>
            <person name="Hibbett D.S."/>
        </authorList>
    </citation>
    <scope>NUCLEOTIDE SEQUENCE [LARGE SCALE GENOMIC DNA]</scope>
    <source>
        <strain evidence="3 4">DJM-731 SS1</strain>
    </source>
</reference>
<dbReference type="OrthoDB" id="45256at2759"/>
<accession>M5FN75</accession>
<dbReference type="STRING" id="1858805.M5FN75"/>
<dbReference type="OMA" id="FHSNCYF"/>
<dbReference type="Pfam" id="PF17184">
    <property type="entry name" value="Rit1_C"/>
    <property type="match status" value="1"/>
</dbReference>
<dbReference type="InterPro" id="IPR033449">
    <property type="entry name" value="Rit1_N"/>
</dbReference>
<evidence type="ECO:0000313" key="4">
    <source>
        <dbReference type="Proteomes" id="UP000030653"/>
    </source>
</evidence>
<dbReference type="RefSeq" id="XP_040623853.1">
    <property type="nucleotide sequence ID" value="XM_040775591.1"/>
</dbReference>
<organism evidence="3 4">
    <name type="scientific">Dacryopinax primogenitus (strain DJM 731)</name>
    <name type="common">Brown rot fungus</name>
    <dbReference type="NCBI Taxonomy" id="1858805"/>
    <lineage>
        <taxon>Eukaryota</taxon>
        <taxon>Fungi</taxon>
        <taxon>Dikarya</taxon>
        <taxon>Basidiomycota</taxon>
        <taxon>Agaricomycotina</taxon>
        <taxon>Dacrymycetes</taxon>
        <taxon>Dacrymycetales</taxon>
        <taxon>Dacrymycetaceae</taxon>
        <taxon>Dacryopinax</taxon>
    </lineage>
</organism>
<dbReference type="GO" id="GO:0043399">
    <property type="term" value="F:tRNA adenosine(64)-2'-O-ribosylphosphate transferase activity"/>
    <property type="evidence" value="ECO:0007669"/>
    <property type="project" value="InterPro"/>
</dbReference>
<keyword evidence="4" id="KW-1185">Reference proteome</keyword>
<dbReference type="PANTHER" id="PTHR31811">
    <property type="entry name" value="TRNA A64-2'-O-RIBOSYLPHOSPHATE TRANSFERASE"/>
    <property type="match status" value="1"/>
</dbReference>
<feature type="domain" description="Rit1 N-terminal" evidence="2">
    <location>
        <begin position="49"/>
        <end position="307"/>
    </location>
</feature>
<evidence type="ECO:0000256" key="1">
    <source>
        <dbReference type="SAM" id="MobiDB-lite"/>
    </source>
</evidence>
<dbReference type="GeneID" id="63690653"/>
<dbReference type="AlphaFoldDB" id="M5FN75"/>
<dbReference type="HOGENOM" id="CLU_076505_0_0_1"/>
<dbReference type="InterPro" id="IPR007306">
    <property type="entry name" value="Rit1"/>
</dbReference>
<dbReference type="GO" id="GO:0019988">
    <property type="term" value="P:charged-tRNA amino acid modification"/>
    <property type="evidence" value="ECO:0007669"/>
    <property type="project" value="InterPro"/>
</dbReference>
<keyword evidence="3" id="KW-0808">Transferase</keyword>
<evidence type="ECO:0000313" key="3">
    <source>
        <dbReference type="EMBL" id="EJT96955.1"/>
    </source>
</evidence>